<dbReference type="EMBL" id="HBUF01258833">
    <property type="protein sequence ID" value="CAG6682344.1"/>
    <property type="molecule type" value="Transcribed_RNA"/>
</dbReference>
<protein>
    <submittedName>
        <fullName evidence="2">Uncharacterized protein</fullName>
    </submittedName>
</protein>
<feature type="compositionally biased region" description="Basic residues" evidence="1">
    <location>
        <begin position="76"/>
        <end position="88"/>
    </location>
</feature>
<evidence type="ECO:0000256" key="1">
    <source>
        <dbReference type="SAM" id="MobiDB-lite"/>
    </source>
</evidence>
<accession>A0A8D8T6I1</accession>
<proteinExistence type="predicted"/>
<feature type="compositionally biased region" description="Acidic residues" evidence="1">
    <location>
        <begin position="98"/>
        <end position="107"/>
    </location>
</feature>
<evidence type="ECO:0000313" key="2">
    <source>
        <dbReference type="EMBL" id="CAG6682344.1"/>
    </source>
</evidence>
<dbReference type="AlphaFoldDB" id="A0A8D8T6I1"/>
<feature type="region of interest" description="Disordered" evidence="1">
    <location>
        <begin position="76"/>
        <end position="115"/>
    </location>
</feature>
<organism evidence="2">
    <name type="scientific">Cacopsylla melanoneura</name>
    <dbReference type="NCBI Taxonomy" id="428564"/>
    <lineage>
        <taxon>Eukaryota</taxon>
        <taxon>Metazoa</taxon>
        <taxon>Ecdysozoa</taxon>
        <taxon>Arthropoda</taxon>
        <taxon>Hexapoda</taxon>
        <taxon>Insecta</taxon>
        <taxon>Pterygota</taxon>
        <taxon>Neoptera</taxon>
        <taxon>Paraneoptera</taxon>
        <taxon>Hemiptera</taxon>
        <taxon>Sternorrhyncha</taxon>
        <taxon>Psylloidea</taxon>
        <taxon>Psyllidae</taxon>
        <taxon>Psyllinae</taxon>
        <taxon>Cacopsylla</taxon>
    </lineage>
</organism>
<name>A0A8D8T6I1_9HEMI</name>
<sequence>MVLFRCQYCKIRAIFLSTFQKERYTGEALNVPTFSILPKNVIQSVPAGNFQKKKPEGSYQEYQVIKAEEKEAFRKRSLGMRRKARKSKKEIMKGEKEENVEEAEEEEKLGRRKKR</sequence>
<reference evidence="2" key="1">
    <citation type="submission" date="2021-05" db="EMBL/GenBank/DDBJ databases">
        <authorList>
            <person name="Alioto T."/>
            <person name="Alioto T."/>
            <person name="Gomez Garrido J."/>
        </authorList>
    </citation>
    <scope>NUCLEOTIDE SEQUENCE</scope>
</reference>